<dbReference type="NCBIfam" id="TIGR02727">
    <property type="entry name" value="MTHFS_bact"/>
    <property type="match status" value="1"/>
</dbReference>
<evidence type="ECO:0000256" key="1">
    <source>
        <dbReference type="ARBA" id="ARBA00010638"/>
    </source>
</evidence>
<dbReference type="GO" id="GO:0009396">
    <property type="term" value="P:folic acid-containing compound biosynthetic process"/>
    <property type="evidence" value="ECO:0007669"/>
    <property type="project" value="TreeGrafter"/>
</dbReference>
<feature type="binding site" evidence="4">
    <location>
        <position position="4"/>
    </location>
    <ligand>
        <name>substrate</name>
    </ligand>
</feature>
<dbReference type="Proteomes" id="UP000191554">
    <property type="component" value="Unassembled WGS sequence"/>
</dbReference>
<keyword evidence="3 4" id="KW-0067">ATP-binding</keyword>
<dbReference type="GO" id="GO:0030272">
    <property type="term" value="F:5-formyltetrahydrofolate cyclo-ligase activity"/>
    <property type="evidence" value="ECO:0007669"/>
    <property type="project" value="UniProtKB-EC"/>
</dbReference>
<keyword evidence="2 4" id="KW-0547">Nucleotide-binding</keyword>
<gene>
    <name evidence="6" type="ORF">CLHUN_29730</name>
</gene>
<evidence type="ECO:0000313" key="6">
    <source>
        <dbReference type="EMBL" id="OPX43034.1"/>
    </source>
</evidence>
<comment type="similarity">
    <text evidence="1 5">Belongs to the 5-formyltetrahydrofolate cyclo-ligase family.</text>
</comment>
<protein>
    <recommendedName>
        <fullName evidence="5">5-formyltetrahydrofolate cyclo-ligase</fullName>
        <ecNumber evidence="5">6.3.3.2</ecNumber>
    </recommendedName>
</protein>
<dbReference type="InterPro" id="IPR002698">
    <property type="entry name" value="FTHF_cligase"/>
</dbReference>
<dbReference type="AlphaFoldDB" id="A0A1V4SGW0"/>
<dbReference type="Gene3D" id="3.40.50.10420">
    <property type="entry name" value="NagB/RpiA/CoA transferase-like"/>
    <property type="match status" value="1"/>
</dbReference>
<comment type="cofactor">
    <cofactor evidence="5">
        <name>Mg(2+)</name>
        <dbReference type="ChEBI" id="CHEBI:18420"/>
    </cofactor>
</comment>
<name>A0A1V4SGW0_RUMHU</name>
<dbReference type="PIRSF" id="PIRSF006806">
    <property type="entry name" value="FTHF_cligase"/>
    <property type="match status" value="1"/>
</dbReference>
<dbReference type="GO" id="GO:0005524">
    <property type="term" value="F:ATP binding"/>
    <property type="evidence" value="ECO:0007669"/>
    <property type="project" value="UniProtKB-KW"/>
</dbReference>
<evidence type="ECO:0000256" key="3">
    <source>
        <dbReference type="ARBA" id="ARBA00022840"/>
    </source>
</evidence>
<feature type="binding site" evidence="4">
    <location>
        <position position="9"/>
    </location>
    <ligand>
        <name>substrate</name>
    </ligand>
</feature>
<reference evidence="6 7" key="1">
    <citation type="submission" date="2017-03" db="EMBL/GenBank/DDBJ databases">
        <title>Genome sequence of Clostridium hungatei DSM 14427.</title>
        <authorList>
            <person name="Poehlein A."/>
            <person name="Daniel R."/>
        </authorList>
    </citation>
    <scope>NUCLEOTIDE SEQUENCE [LARGE SCALE GENOMIC DNA]</scope>
    <source>
        <strain evidence="6 7">DSM 14427</strain>
    </source>
</reference>
<keyword evidence="5" id="KW-0460">Magnesium</keyword>
<organism evidence="6 7">
    <name type="scientific">Ruminiclostridium hungatei</name>
    <name type="common">Clostridium hungatei</name>
    <dbReference type="NCBI Taxonomy" id="48256"/>
    <lineage>
        <taxon>Bacteria</taxon>
        <taxon>Bacillati</taxon>
        <taxon>Bacillota</taxon>
        <taxon>Clostridia</taxon>
        <taxon>Eubacteriales</taxon>
        <taxon>Oscillospiraceae</taxon>
        <taxon>Ruminiclostridium</taxon>
    </lineage>
</organism>
<evidence type="ECO:0000313" key="7">
    <source>
        <dbReference type="Proteomes" id="UP000191554"/>
    </source>
</evidence>
<sequence>MCFVSFGSEVHTHGLIRSWLSQGKRVSVPCLEKHKDGNSRMHAVQIRDFSQLKARGSFGILEPLLAESDIVSPQEHDVIIVPGSVFDENRNRMGYGGGFYDRYLTGTSDRCLNIGLCFDFQVIAHIPHENHDIPLDLIVTEKRII</sequence>
<keyword evidence="6" id="KW-0436">Ligase</keyword>
<evidence type="ECO:0000256" key="2">
    <source>
        <dbReference type="ARBA" id="ARBA00022741"/>
    </source>
</evidence>
<evidence type="ECO:0000256" key="4">
    <source>
        <dbReference type="PIRSR" id="PIRSR006806-1"/>
    </source>
</evidence>
<dbReference type="InterPro" id="IPR024185">
    <property type="entry name" value="FTHF_cligase-like_sf"/>
</dbReference>
<feature type="binding site" evidence="4">
    <location>
        <begin position="92"/>
        <end position="100"/>
    </location>
    <ligand>
        <name>ATP</name>
        <dbReference type="ChEBI" id="CHEBI:30616"/>
    </ligand>
</feature>
<dbReference type="PANTHER" id="PTHR23407:SF1">
    <property type="entry name" value="5-FORMYLTETRAHYDROFOLATE CYCLO-LIGASE"/>
    <property type="match status" value="1"/>
</dbReference>
<comment type="catalytic activity">
    <reaction evidence="5">
        <text>(6S)-5-formyl-5,6,7,8-tetrahydrofolate + ATP = (6R)-5,10-methenyltetrahydrofolate + ADP + phosphate</text>
        <dbReference type="Rhea" id="RHEA:10488"/>
        <dbReference type="ChEBI" id="CHEBI:30616"/>
        <dbReference type="ChEBI" id="CHEBI:43474"/>
        <dbReference type="ChEBI" id="CHEBI:57455"/>
        <dbReference type="ChEBI" id="CHEBI:57457"/>
        <dbReference type="ChEBI" id="CHEBI:456216"/>
        <dbReference type="EC" id="6.3.3.2"/>
    </reaction>
</comment>
<dbReference type="Pfam" id="PF01812">
    <property type="entry name" value="5-FTHF_cyc-lig"/>
    <property type="match status" value="1"/>
</dbReference>
<dbReference type="InterPro" id="IPR037171">
    <property type="entry name" value="NagB/RpiA_transferase-like"/>
</dbReference>
<dbReference type="GO" id="GO:0035999">
    <property type="term" value="P:tetrahydrofolate interconversion"/>
    <property type="evidence" value="ECO:0007669"/>
    <property type="project" value="TreeGrafter"/>
</dbReference>
<dbReference type="GO" id="GO:0046872">
    <property type="term" value="F:metal ion binding"/>
    <property type="evidence" value="ECO:0007669"/>
    <property type="project" value="UniProtKB-KW"/>
</dbReference>
<proteinExistence type="inferred from homology"/>
<keyword evidence="5" id="KW-0479">Metal-binding</keyword>
<dbReference type="STRING" id="48256.CLHUN_29730"/>
<dbReference type="EC" id="6.3.3.2" evidence="5"/>
<accession>A0A1V4SGW0</accession>
<dbReference type="PANTHER" id="PTHR23407">
    <property type="entry name" value="ATPASE INHIBITOR/5-FORMYLTETRAHYDROFOLATE CYCLO-LIGASE"/>
    <property type="match status" value="1"/>
</dbReference>
<comment type="caution">
    <text evidence="6">The sequence shown here is derived from an EMBL/GenBank/DDBJ whole genome shotgun (WGS) entry which is preliminary data.</text>
</comment>
<dbReference type="SUPFAM" id="SSF100950">
    <property type="entry name" value="NagB/RpiA/CoA transferase-like"/>
    <property type="match status" value="1"/>
</dbReference>
<evidence type="ECO:0000256" key="5">
    <source>
        <dbReference type="RuleBase" id="RU361279"/>
    </source>
</evidence>
<dbReference type="EMBL" id="MZGX01000021">
    <property type="protein sequence ID" value="OPX43034.1"/>
    <property type="molecule type" value="Genomic_DNA"/>
</dbReference>
<keyword evidence="7" id="KW-1185">Reference proteome</keyword>